<accession>I8AHD8</accession>
<dbReference type="AlphaFoldDB" id="I8AHD8"/>
<evidence type="ECO:0000313" key="2">
    <source>
        <dbReference type="EMBL" id="EIT84859.1"/>
    </source>
</evidence>
<evidence type="ECO:0000313" key="3">
    <source>
        <dbReference type="Proteomes" id="UP000004080"/>
    </source>
</evidence>
<dbReference type="Proteomes" id="UP000004080">
    <property type="component" value="Unassembled WGS sequence"/>
</dbReference>
<proteinExistence type="predicted"/>
<dbReference type="EMBL" id="AKKV01000030">
    <property type="protein sequence ID" value="EIT84859.1"/>
    <property type="molecule type" value="Genomic_DNA"/>
</dbReference>
<dbReference type="STRING" id="1196324.A374_14245"/>
<sequence length="207" mass="23003">MTSQTNLNLESNSQVTLATRRQEKRELRSKEKLLTSVCNGLERHFIAEVAANTAERRAQLPAEIDLDRSQQGTKRRFAAFRNLAEGQLQNRKFIKKGIQFAALRSAARKQLKLELRQRVIAAVLAQLTNGPGVPGFMMRQRCLCSVFATLRIGTTFRIVINVLPVAFTVLAFDEQSCCIRGVLPNGAITTIDGRILTAALFLPTGSF</sequence>
<comment type="caution">
    <text evidence="2">The sequence shown here is derived from an EMBL/GenBank/DDBJ whole genome shotgun (WGS) entry which is preliminary data.</text>
</comment>
<keyword evidence="3" id="KW-1185">Reference proteome</keyword>
<evidence type="ECO:0000256" key="1">
    <source>
        <dbReference type="SAM" id="MobiDB-lite"/>
    </source>
</evidence>
<feature type="compositionally biased region" description="Polar residues" evidence="1">
    <location>
        <begin position="1"/>
        <end position="19"/>
    </location>
</feature>
<gene>
    <name evidence="2" type="ORF">A374_14245</name>
</gene>
<organism evidence="2 3">
    <name type="scientific">Fictibacillus macauensis ZFHKF-1</name>
    <dbReference type="NCBI Taxonomy" id="1196324"/>
    <lineage>
        <taxon>Bacteria</taxon>
        <taxon>Bacillati</taxon>
        <taxon>Bacillota</taxon>
        <taxon>Bacilli</taxon>
        <taxon>Bacillales</taxon>
        <taxon>Fictibacillaceae</taxon>
        <taxon>Fictibacillus</taxon>
    </lineage>
</organism>
<protein>
    <submittedName>
        <fullName evidence="2">Uncharacterized protein</fullName>
    </submittedName>
</protein>
<dbReference type="PATRIC" id="fig|1196324.3.peg.2911"/>
<feature type="region of interest" description="Disordered" evidence="1">
    <location>
        <begin position="1"/>
        <end position="22"/>
    </location>
</feature>
<dbReference type="RefSeq" id="WP_007202927.1">
    <property type="nucleotide sequence ID" value="NZ_AKKV01000030.1"/>
</dbReference>
<name>I8AHD8_9BACL</name>
<reference evidence="2 3" key="1">
    <citation type="journal article" date="2012" name="J. Bacteriol.">
        <title>Genome of Bacillus macauensis ZFHKF-1, a Long-Chain-Forming Bacterium.</title>
        <authorList>
            <person name="Cai L."/>
            <person name="Zhang T."/>
        </authorList>
    </citation>
    <scope>NUCLEOTIDE SEQUENCE [LARGE SCALE GENOMIC DNA]</scope>
    <source>
        <strain evidence="2 3">ZFHKF-1</strain>
    </source>
</reference>